<dbReference type="PANTHER" id="PTHR32419">
    <property type="entry name" value="GLUTATHIONYL-HYDROQUINONE REDUCTASE"/>
    <property type="match status" value="1"/>
</dbReference>
<dbReference type="Proteomes" id="UP001175353">
    <property type="component" value="Unassembled WGS sequence"/>
</dbReference>
<dbReference type="InterPro" id="IPR036282">
    <property type="entry name" value="Glutathione-S-Trfase_C_sf"/>
</dbReference>
<keyword evidence="1" id="KW-0560">Oxidoreductase</keyword>
<dbReference type="EMBL" id="JAUJLE010000065">
    <property type="protein sequence ID" value="KAK0991857.1"/>
    <property type="molecule type" value="Genomic_DNA"/>
</dbReference>
<reference evidence="1" key="1">
    <citation type="submission" date="2023-06" db="EMBL/GenBank/DDBJ databases">
        <title>Black Yeasts Isolated from many extreme environments.</title>
        <authorList>
            <person name="Coleine C."/>
            <person name="Stajich J.E."/>
            <person name="Selbmann L."/>
        </authorList>
    </citation>
    <scope>NUCLEOTIDE SEQUENCE</scope>
    <source>
        <strain evidence="1">CCFEE 5200</strain>
    </source>
</reference>
<gene>
    <name evidence="1" type="primary">GTO2</name>
    <name evidence="1" type="ORF">LTR91_008479</name>
</gene>
<protein>
    <submittedName>
        <fullName evidence="1">Glutathione S-transferase omega-like 2</fullName>
        <ecNumber evidence="1">1.8.5.7</ecNumber>
    </submittedName>
</protein>
<dbReference type="GO" id="GO:0004364">
    <property type="term" value="F:glutathione transferase activity"/>
    <property type="evidence" value="ECO:0007669"/>
    <property type="project" value="InterPro"/>
</dbReference>
<dbReference type="EC" id="1.8.5.7" evidence="1"/>
<dbReference type="PANTHER" id="PTHR32419:SF23">
    <property type="entry name" value="GLUTATHIONE S-TRANSFERASE (EUROFUNG)"/>
    <property type="match status" value="1"/>
</dbReference>
<dbReference type="InterPro" id="IPR016639">
    <property type="entry name" value="GST_Omega/GSH"/>
</dbReference>
<comment type="caution">
    <text evidence="1">The sequence shown here is derived from an EMBL/GenBank/DDBJ whole genome shotgun (WGS) entry which is preliminary data.</text>
</comment>
<dbReference type="Gene3D" id="1.20.1050.10">
    <property type="match status" value="1"/>
</dbReference>
<evidence type="ECO:0000313" key="2">
    <source>
        <dbReference type="Proteomes" id="UP001175353"/>
    </source>
</evidence>
<keyword evidence="2" id="KW-1185">Reference proteome</keyword>
<dbReference type="GO" id="GO:0005737">
    <property type="term" value="C:cytoplasm"/>
    <property type="evidence" value="ECO:0007669"/>
    <property type="project" value="TreeGrafter"/>
</dbReference>
<dbReference type="SUPFAM" id="SSF47616">
    <property type="entry name" value="GST C-terminal domain-like"/>
    <property type="match status" value="1"/>
</dbReference>
<proteinExistence type="predicted"/>
<name>A0AAN6KN82_9PEZI</name>
<accession>A0AAN6KN82</accession>
<sequence length="114" mass="13487">MTELDVRAYATIVRFDTVYVQHFKCNLGMIRYSYPVLHNWLKGMYFNDEAYRETTDFRQIKENYTKSHFDINPKGITPVGPWPDVEEGYEKDWSKIHAGSIDMPEVLEAEKRFG</sequence>
<evidence type="ECO:0000313" key="1">
    <source>
        <dbReference type="EMBL" id="KAK0991857.1"/>
    </source>
</evidence>
<dbReference type="GO" id="GO:0016491">
    <property type="term" value="F:oxidoreductase activity"/>
    <property type="evidence" value="ECO:0007669"/>
    <property type="project" value="UniProtKB-KW"/>
</dbReference>
<dbReference type="AlphaFoldDB" id="A0AAN6KN82"/>
<organism evidence="1 2">
    <name type="scientific">Friedmanniomyces endolithicus</name>
    <dbReference type="NCBI Taxonomy" id="329885"/>
    <lineage>
        <taxon>Eukaryota</taxon>
        <taxon>Fungi</taxon>
        <taxon>Dikarya</taxon>
        <taxon>Ascomycota</taxon>
        <taxon>Pezizomycotina</taxon>
        <taxon>Dothideomycetes</taxon>
        <taxon>Dothideomycetidae</taxon>
        <taxon>Mycosphaerellales</taxon>
        <taxon>Teratosphaeriaceae</taxon>
        <taxon>Friedmanniomyces</taxon>
    </lineage>
</organism>